<evidence type="ECO:0000256" key="6">
    <source>
        <dbReference type="ARBA" id="ARBA00022989"/>
    </source>
</evidence>
<keyword evidence="6 8" id="KW-1133">Transmembrane helix</keyword>
<evidence type="ECO:0000313" key="10">
    <source>
        <dbReference type="Proteomes" id="UP000824469"/>
    </source>
</evidence>
<keyword evidence="3" id="KW-0813">Transport</keyword>
<dbReference type="Gene3D" id="1.20.1250.20">
    <property type="entry name" value="MFS general substrate transporter like domains"/>
    <property type="match status" value="1"/>
</dbReference>
<keyword evidence="10" id="KW-1185">Reference proteome</keyword>
<dbReference type="SUPFAM" id="SSF103473">
    <property type="entry name" value="MFS general substrate transporter"/>
    <property type="match status" value="2"/>
</dbReference>
<reference evidence="9 10" key="1">
    <citation type="journal article" date="2021" name="Nat. Plants">
        <title>The Taxus genome provides insights into paclitaxel biosynthesis.</title>
        <authorList>
            <person name="Xiong X."/>
            <person name="Gou J."/>
            <person name="Liao Q."/>
            <person name="Li Y."/>
            <person name="Zhou Q."/>
            <person name="Bi G."/>
            <person name="Li C."/>
            <person name="Du R."/>
            <person name="Wang X."/>
            <person name="Sun T."/>
            <person name="Guo L."/>
            <person name="Liang H."/>
            <person name="Lu P."/>
            <person name="Wu Y."/>
            <person name="Zhang Z."/>
            <person name="Ro D.K."/>
            <person name="Shang Y."/>
            <person name="Huang S."/>
            <person name="Yan J."/>
        </authorList>
    </citation>
    <scope>NUCLEOTIDE SEQUENCE [LARGE SCALE GENOMIC DNA]</scope>
    <source>
        <strain evidence="9">Ta-2019</strain>
    </source>
</reference>
<feature type="transmembrane region" description="Helical" evidence="8">
    <location>
        <begin position="224"/>
        <end position="246"/>
    </location>
</feature>
<accession>A0AA38G7U8</accession>
<feature type="transmembrane region" description="Helical" evidence="8">
    <location>
        <begin position="252"/>
        <end position="277"/>
    </location>
</feature>
<feature type="transmembrane region" description="Helical" evidence="8">
    <location>
        <begin position="535"/>
        <end position="557"/>
    </location>
</feature>
<feature type="transmembrane region" description="Helical" evidence="8">
    <location>
        <begin position="71"/>
        <end position="86"/>
    </location>
</feature>
<dbReference type="InterPro" id="IPR018456">
    <property type="entry name" value="PTR2_symporter_CS"/>
</dbReference>
<keyword evidence="5 8" id="KW-0812">Transmembrane</keyword>
<feature type="transmembrane region" description="Helical" evidence="8">
    <location>
        <begin position="369"/>
        <end position="389"/>
    </location>
</feature>
<protein>
    <recommendedName>
        <fullName evidence="11">Peptide transporter</fullName>
    </recommendedName>
</protein>
<sequence length="581" mass="65187">TTMEDYVDNPHTLKTVEIKGELSVHATETAYDFHGNVADKKKTGRWKASPFIIWGERLFPTSKLNEVAERLAYYAIAVNMFSYVVLEMHESITHAATFVTDWIGAAFVLTLFGAFVADAYWGRFKTILSFSCIYLVGMAMLLINASVSSLRPPKCTVVCQPVPNSQPKCNAICEPASDSQLGFLYIALYIIALGTGGIKPCVSSFGADQFDETDEKERKGKYSFFNWFFFGINTGALLGITVLVYIQDNYGWVWGFGIPTAAMFVSVIVFVCGAPFYRFKYPTGSPFTRFAQVLVASCRKWRTKVDDNRNLYEMEGSSSAIKGFQKLAHTQQYSVDIHHCPLYLLRTARYILRSPGQNIKKRPVLQFDIPPASLPLFTTLNAILLVPFYDILVVPMLRKFTGIDCGISSLQRIGIGLFVSIFAMISAAVIENKRLEKAEDFGALDMPRATLPMSVFWLVPQYFLMGTAEIFTYVGQMEFFYDEATDGTRSLSSALFLSEIGIGSWLSSMIVKVIESSTGGREKGWLRNNLNRSRLDLFFWVLAGINLVNFFIFLAVAKFYRYTKISPTAGTVEEEDATVLR</sequence>
<feature type="non-terminal residue" evidence="9">
    <location>
        <position position="581"/>
    </location>
</feature>
<evidence type="ECO:0008006" key="11">
    <source>
        <dbReference type="Google" id="ProtNLM"/>
    </source>
</evidence>
<evidence type="ECO:0000256" key="4">
    <source>
        <dbReference type="ARBA" id="ARBA00022553"/>
    </source>
</evidence>
<dbReference type="GO" id="GO:0006857">
    <property type="term" value="P:oligopeptide transport"/>
    <property type="evidence" value="ECO:0007669"/>
    <property type="project" value="InterPro"/>
</dbReference>
<gene>
    <name evidence="9" type="ORF">KI387_025195</name>
</gene>
<dbReference type="PROSITE" id="PS01022">
    <property type="entry name" value="PTR2_1"/>
    <property type="match status" value="1"/>
</dbReference>
<keyword evidence="7 8" id="KW-0472">Membrane</keyword>
<comment type="caution">
    <text evidence="9">The sequence shown here is derived from an EMBL/GenBank/DDBJ whole genome shotgun (WGS) entry which is preliminary data.</text>
</comment>
<dbReference type="EMBL" id="JAHRHJ020000005">
    <property type="protein sequence ID" value="KAH9316568.1"/>
    <property type="molecule type" value="Genomic_DNA"/>
</dbReference>
<dbReference type="InterPro" id="IPR036259">
    <property type="entry name" value="MFS_trans_sf"/>
</dbReference>
<feature type="transmembrane region" description="Helical" evidence="8">
    <location>
        <begin position="494"/>
        <end position="514"/>
    </location>
</feature>
<evidence type="ECO:0000256" key="2">
    <source>
        <dbReference type="ARBA" id="ARBA00005982"/>
    </source>
</evidence>
<evidence type="ECO:0000313" key="9">
    <source>
        <dbReference type="EMBL" id="KAH9316568.1"/>
    </source>
</evidence>
<dbReference type="Pfam" id="PF00854">
    <property type="entry name" value="PTR2"/>
    <property type="match status" value="2"/>
</dbReference>
<organism evidence="9 10">
    <name type="scientific">Taxus chinensis</name>
    <name type="common">Chinese yew</name>
    <name type="synonym">Taxus wallichiana var. chinensis</name>
    <dbReference type="NCBI Taxonomy" id="29808"/>
    <lineage>
        <taxon>Eukaryota</taxon>
        <taxon>Viridiplantae</taxon>
        <taxon>Streptophyta</taxon>
        <taxon>Embryophyta</taxon>
        <taxon>Tracheophyta</taxon>
        <taxon>Spermatophyta</taxon>
        <taxon>Pinopsida</taxon>
        <taxon>Pinidae</taxon>
        <taxon>Conifers II</taxon>
        <taxon>Cupressales</taxon>
        <taxon>Taxaceae</taxon>
        <taxon>Taxus</taxon>
    </lineage>
</organism>
<name>A0AA38G7U8_TAXCH</name>
<dbReference type="CDD" id="cd17351">
    <property type="entry name" value="MFS_NPF"/>
    <property type="match status" value="1"/>
</dbReference>
<dbReference type="PANTHER" id="PTHR11654">
    <property type="entry name" value="OLIGOPEPTIDE TRANSPORTER-RELATED"/>
    <property type="match status" value="1"/>
</dbReference>
<proteinExistence type="inferred from homology"/>
<evidence type="ECO:0000256" key="8">
    <source>
        <dbReference type="SAM" id="Phobius"/>
    </source>
</evidence>
<evidence type="ECO:0000256" key="7">
    <source>
        <dbReference type="ARBA" id="ARBA00023136"/>
    </source>
</evidence>
<feature type="transmembrane region" description="Helical" evidence="8">
    <location>
        <begin position="98"/>
        <end position="121"/>
    </location>
</feature>
<dbReference type="GO" id="GO:0022857">
    <property type="term" value="F:transmembrane transporter activity"/>
    <property type="evidence" value="ECO:0007669"/>
    <property type="project" value="InterPro"/>
</dbReference>
<feature type="transmembrane region" description="Helical" evidence="8">
    <location>
        <begin position="409"/>
        <end position="430"/>
    </location>
</feature>
<dbReference type="FunFam" id="1.20.1250.20:FF:000037">
    <property type="entry name" value="Protein NRT1/ PTR FAMILY 5.2"/>
    <property type="match status" value="1"/>
</dbReference>
<feature type="transmembrane region" description="Helical" evidence="8">
    <location>
        <begin position="451"/>
        <end position="474"/>
    </location>
</feature>
<dbReference type="InterPro" id="IPR000109">
    <property type="entry name" value="POT_fam"/>
</dbReference>
<evidence type="ECO:0000256" key="1">
    <source>
        <dbReference type="ARBA" id="ARBA00004141"/>
    </source>
</evidence>
<evidence type="ECO:0000256" key="3">
    <source>
        <dbReference type="ARBA" id="ARBA00022448"/>
    </source>
</evidence>
<dbReference type="OMA" id="YVQQEKG"/>
<feature type="transmembrane region" description="Helical" evidence="8">
    <location>
        <begin position="127"/>
        <end position="147"/>
    </location>
</feature>
<comment type="subcellular location">
    <subcellularLocation>
        <location evidence="1">Membrane</location>
        <topology evidence="1">Multi-pass membrane protein</topology>
    </subcellularLocation>
</comment>
<dbReference type="GO" id="GO:0016020">
    <property type="term" value="C:membrane"/>
    <property type="evidence" value="ECO:0007669"/>
    <property type="project" value="UniProtKB-SubCell"/>
</dbReference>
<evidence type="ECO:0000256" key="5">
    <source>
        <dbReference type="ARBA" id="ARBA00022692"/>
    </source>
</evidence>
<keyword evidence="4" id="KW-0597">Phosphoprotein</keyword>
<dbReference type="Proteomes" id="UP000824469">
    <property type="component" value="Unassembled WGS sequence"/>
</dbReference>
<comment type="similarity">
    <text evidence="2">Belongs to the major facilitator superfamily. Proton-dependent oligopeptide transporter (POT/PTR) (TC 2.A.17) family.</text>
</comment>
<dbReference type="AlphaFoldDB" id="A0AA38G7U8"/>